<evidence type="ECO:0000313" key="7">
    <source>
        <dbReference type="Proteomes" id="UP000004893"/>
    </source>
</evidence>
<dbReference type="CDD" id="cd04730">
    <property type="entry name" value="NPD_like"/>
    <property type="match status" value="1"/>
</dbReference>
<evidence type="ECO:0000256" key="2">
    <source>
        <dbReference type="ARBA" id="ARBA00013457"/>
    </source>
</evidence>
<keyword evidence="3" id="KW-0285">Flavoprotein</keyword>
<gene>
    <name evidence="6" type="ORF">CLOHYLEM_05529</name>
</gene>
<organism evidence="6 7">
    <name type="scientific">[Clostridium] hylemonae DSM 15053</name>
    <dbReference type="NCBI Taxonomy" id="553973"/>
    <lineage>
        <taxon>Bacteria</taxon>
        <taxon>Bacillati</taxon>
        <taxon>Bacillota</taxon>
        <taxon>Clostridia</taxon>
        <taxon>Lachnospirales</taxon>
        <taxon>Lachnospiraceae</taxon>
    </lineage>
</organism>
<reference evidence="6" key="2">
    <citation type="submission" date="2013-06" db="EMBL/GenBank/DDBJ databases">
        <title>Draft genome sequence of Clostridium hylemonae (DSM 15053).</title>
        <authorList>
            <person name="Sudarsanam P."/>
            <person name="Ley R."/>
            <person name="Guruge J."/>
            <person name="Turnbaugh P.J."/>
            <person name="Mahowald M."/>
            <person name="Liep D."/>
            <person name="Gordon J."/>
        </authorList>
    </citation>
    <scope>NUCLEOTIDE SEQUENCE</scope>
    <source>
        <strain evidence="6">DSM 15053</strain>
    </source>
</reference>
<evidence type="ECO:0000256" key="4">
    <source>
        <dbReference type="ARBA" id="ARBA00022643"/>
    </source>
</evidence>
<dbReference type="SUPFAM" id="SSF51412">
    <property type="entry name" value="Inosine monophosphate dehydrogenase (IMPDH)"/>
    <property type="match status" value="1"/>
</dbReference>
<evidence type="ECO:0000256" key="3">
    <source>
        <dbReference type="ARBA" id="ARBA00022630"/>
    </source>
</evidence>
<reference evidence="6" key="1">
    <citation type="submission" date="2009-02" db="EMBL/GenBank/DDBJ databases">
        <authorList>
            <person name="Fulton L."/>
            <person name="Clifton S."/>
            <person name="Fulton B."/>
            <person name="Xu J."/>
            <person name="Minx P."/>
            <person name="Pepin K.H."/>
            <person name="Johnson M."/>
            <person name="Bhonagiri V."/>
            <person name="Nash W.E."/>
            <person name="Mardis E.R."/>
            <person name="Wilson R.K."/>
        </authorList>
    </citation>
    <scope>NUCLEOTIDE SEQUENCE [LARGE SCALE GENOMIC DNA]</scope>
    <source>
        <strain evidence="6">DSM 15053</strain>
    </source>
</reference>
<evidence type="ECO:0000313" key="6">
    <source>
        <dbReference type="EMBL" id="EEG74271.1"/>
    </source>
</evidence>
<dbReference type="InterPro" id="IPR013785">
    <property type="entry name" value="Aldolase_TIM"/>
</dbReference>
<accession>C0C0D4</accession>
<keyword evidence="4" id="KW-0288">FMN</keyword>
<keyword evidence="7" id="KW-1185">Reference proteome</keyword>
<dbReference type="AlphaFoldDB" id="C0C0D4"/>
<proteinExistence type="predicted"/>
<dbReference type="HOGENOM" id="CLU_038732_0_1_9"/>
<dbReference type="PANTHER" id="PTHR32332:SF18">
    <property type="entry name" value="2-NITROPROPANE DIOXYGENASE"/>
    <property type="match status" value="1"/>
</dbReference>
<evidence type="ECO:0000256" key="5">
    <source>
        <dbReference type="ARBA" id="ARBA00023002"/>
    </source>
</evidence>
<protein>
    <recommendedName>
        <fullName evidence="2">Probable nitronate monooxygenase</fullName>
    </recommendedName>
</protein>
<dbReference type="STRING" id="553973.CLOHYLEM_05529"/>
<dbReference type="Gene3D" id="3.20.20.70">
    <property type="entry name" value="Aldolase class I"/>
    <property type="match status" value="1"/>
</dbReference>
<dbReference type="Proteomes" id="UP000004893">
    <property type="component" value="Unassembled WGS sequence"/>
</dbReference>
<dbReference type="EMBL" id="ABYI02000020">
    <property type="protein sequence ID" value="EEG74271.1"/>
    <property type="molecule type" value="Genomic_DNA"/>
</dbReference>
<evidence type="ECO:0000256" key="1">
    <source>
        <dbReference type="ARBA" id="ARBA00003535"/>
    </source>
</evidence>
<comment type="function">
    <text evidence="1">Nitronate monooxygenase that uses molecular oxygen to catalyze the oxidative denitrification of alkyl nitronates. Acts on propionate 3-nitronate (P3N), the presumed physiological substrate. Probably functions in the detoxification of P3N, a metabolic poison produced by plants and fungi as a defense mechanism.</text>
</comment>
<dbReference type="Pfam" id="PF03060">
    <property type="entry name" value="NMO"/>
    <property type="match status" value="1"/>
</dbReference>
<keyword evidence="5" id="KW-0560">Oxidoreductase</keyword>
<name>C0C0D4_9FIRM</name>
<dbReference type="GO" id="GO:0018580">
    <property type="term" value="F:nitronate monooxygenase activity"/>
    <property type="evidence" value="ECO:0007669"/>
    <property type="project" value="InterPro"/>
</dbReference>
<dbReference type="InterPro" id="IPR004136">
    <property type="entry name" value="NMO"/>
</dbReference>
<dbReference type="PANTHER" id="PTHR32332">
    <property type="entry name" value="2-NITROPROPANE DIOXYGENASE"/>
    <property type="match status" value="1"/>
</dbReference>
<dbReference type="RefSeq" id="WP_006442873.1">
    <property type="nucleotide sequence ID" value="NZ_GG657759.1"/>
</dbReference>
<sequence>MKTAPLIMGNIKAELPVIQGGMGVGISLGGLAAAVAKEGGVGIISAAQIGFREADFDRNTLEANLRAMKKEYVKARRIAPEGVIGFNIMVAMRHYDAYVRAAIEAGADLIISGAGLPTELPRIAGDAEIKLAPIVSTDKSAQVILKYWDRKYARVPDLLVIEGPQAGGHLGFTKEQLEMYDSEAYDAEILKILDTVKKYEHKYGRKIPVAVAGGIETAAQAAHAFSLGADAVQVASRFVTTEECDADIRYKEAYLKAEREDVVIVKSPVGMPGRAIKNAFMERVMSGEQIPHSPCHGCLHKCRPDEIPYCITDALVHAAKGEVEDALLFCGANAYKADRIETVKEVIDSLLPEKV</sequence>
<dbReference type="eggNOG" id="COG2070">
    <property type="taxonomic scope" value="Bacteria"/>
</dbReference>
<comment type="caution">
    <text evidence="6">The sequence shown here is derived from an EMBL/GenBank/DDBJ whole genome shotgun (WGS) entry which is preliminary data.</text>
</comment>